<feature type="region of interest" description="Disordered" evidence="1">
    <location>
        <begin position="395"/>
        <end position="414"/>
    </location>
</feature>
<dbReference type="Proteomes" id="UP001295684">
    <property type="component" value="Unassembled WGS sequence"/>
</dbReference>
<dbReference type="AlphaFoldDB" id="A0AAD1Y6W2"/>
<accession>A0AAD1Y6W2</accession>
<name>A0AAD1Y6W2_EUPCR</name>
<gene>
    <name evidence="2" type="ORF">ECRASSUSDP1_LOCUS27501</name>
</gene>
<organism evidence="2 3">
    <name type="scientific">Euplotes crassus</name>
    <dbReference type="NCBI Taxonomy" id="5936"/>
    <lineage>
        <taxon>Eukaryota</taxon>
        <taxon>Sar</taxon>
        <taxon>Alveolata</taxon>
        <taxon>Ciliophora</taxon>
        <taxon>Intramacronucleata</taxon>
        <taxon>Spirotrichea</taxon>
        <taxon>Hypotrichia</taxon>
        <taxon>Euplotida</taxon>
        <taxon>Euplotidae</taxon>
        <taxon>Moneuplotes</taxon>
    </lineage>
</organism>
<proteinExistence type="predicted"/>
<dbReference type="EMBL" id="CAMPGE010028379">
    <property type="protein sequence ID" value="CAI2385905.1"/>
    <property type="molecule type" value="Genomic_DNA"/>
</dbReference>
<evidence type="ECO:0000313" key="2">
    <source>
        <dbReference type="EMBL" id="CAI2385905.1"/>
    </source>
</evidence>
<protein>
    <submittedName>
        <fullName evidence="2">Uncharacterized protein</fullName>
    </submittedName>
</protein>
<reference evidence="2" key="1">
    <citation type="submission" date="2023-07" db="EMBL/GenBank/DDBJ databases">
        <authorList>
            <consortium name="AG Swart"/>
            <person name="Singh M."/>
            <person name="Singh A."/>
            <person name="Seah K."/>
            <person name="Emmerich C."/>
        </authorList>
    </citation>
    <scope>NUCLEOTIDE SEQUENCE</scope>
    <source>
        <strain evidence="2">DP1</strain>
    </source>
</reference>
<keyword evidence="3" id="KW-1185">Reference proteome</keyword>
<evidence type="ECO:0000256" key="1">
    <source>
        <dbReference type="SAM" id="MobiDB-lite"/>
    </source>
</evidence>
<sequence>MKGRISKEIFTNISSIANVLPYLDYPDMCHHFMMEFRKESRQMWKKHIYKWSSLLSAYKRKAFYLFLDSLLPVTTISPEIFLKYQFREIYSVRDIETLTKKIKQSLPIEISEIILSYGLFHEVMVTEEDIEETPQQSGSQVYSFIDKLNQLVDVINMHQKKLGLQKLVLQDRNFTSGRNYTIFKLPEIFQIPRGSWKYKNMHIYDSSMNLDLDESIDNVPIDKLNSVIDSCHQINSEKGINTFFNPPKNQRVAHFASKEEITIECWNSPRKPKLFNNDILQCLKKKCVRLKRFEFMFNETTLIHKWRHSIDQIQKIFPKIYLGYEGLEPGEDILWQLRCRACTFTKIQDNKKIIYYLDNCNINLNSSKEFYSQGCIRIKDKFNFFGKIHATEIENNSSESTDAEQEVDSKESKSSDFHDEKAIITVRVEDILNLGILFQDFEKDTKKQSFMNHLLENEHMNKRALRMYGELYFNTSFQTSQPPEYKCESIYLKAAEKMNLNSLIITKTDSPSDAIRVIEGIVQKSTNLQQVCVSFCITPTEIRKSIIPKMITLMKSCPYICNIISCFPLNRPEEKDFKKLYISPFQTLDIIITDLF</sequence>
<evidence type="ECO:0000313" key="3">
    <source>
        <dbReference type="Proteomes" id="UP001295684"/>
    </source>
</evidence>
<comment type="caution">
    <text evidence="2">The sequence shown here is derived from an EMBL/GenBank/DDBJ whole genome shotgun (WGS) entry which is preliminary data.</text>
</comment>